<feature type="domain" description="Methylated-DNA-[protein]-cysteine S-methyltransferase DNA binding" evidence="7">
    <location>
        <begin position="15"/>
        <end position="91"/>
    </location>
</feature>
<evidence type="ECO:0000313" key="8">
    <source>
        <dbReference type="EMBL" id="EXY89616.1"/>
    </source>
</evidence>
<dbReference type="Pfam" id="PF01035">
    <property type="entry name" value="DNA_binding_1"/>
    <property type="match status" value="1"/>
</dbReference>
<evidence type="ECO:0000256" key="4">
    <source>
        <dbReference type="ARBA" id="ARBA00022763"/>
    </source>
</evidence>
<dbReference type="EMBL" id="JGDB01000234">
    <property type="protein sequence ID" value="EXY89616.1"/>
    <property type="molecule type" value="Genomic_DNA"/>
</dbReference>
<organism evidence="8 9">
    <name type="scientific">Bacteroides fragilis str. 3998T(B)3</name>
    <dbReference type="NCBI Taxonomy" id="1339316"/>
    <lineage>
        <taxon>Bacteria</taxon>
        <taxon>Pseudomonadati</taxon>
        <taxon>Bacteroidota</taxon>
        <taxon>Bacteroidia</taxon>
        <taxon>Bacteroidales</taxon>
        <taxon>Bacteroidaceae</taxon>
        <taxon>Bacteroides</taxon>
    </lineage>
</organism>
<comment type="catalytic activity">
    <reaction evidence="1">
        <text>a 4-O-methyl-thymidine in DNA + L-cysteinyl-[protein] = a thymidine in DNA + S-methyl-L-cysteinyl-[protein]</text>
        <dbReference type="Rhea" id="RHEA:53428"/>
        <dbReference type="Rhea" id="RHEA-COMP:10131"/>
        <dbReference type="Rhea" id="RHEA-COMP:10132"/>
        <dbReference type="Rhea" id="RHEA-COMP:13555"/>
        <dbReference type="Rhea" id="RHEA-COMP:13556"/>
        <dbReference type="ChEBI" id="CHEBI:29950"/>
        <dbReference type="ChEBI" id="CHEBI:82612"/>
        <dbReference type="ChEBI" id="CHEBI:137386"/>
        <dbReference type="ChEBI" id="CHEBI:137387"/>
        <dbReference type="EC" id="2.1.1.63"/>
    </reaction>
</comment>
<dbReference type="PATRIC" id="fig|1339316.3.peg.3514"/>
<gene>
    <name evidence="8" type="ORF">M125_3707</name>
</gene>
<keyword evidence="4" id="KW-0227">DNA damage</keyword>
<comment type="catalytic activity">
    <reaction evidence="6">
        <text>a 6-O-methyl-2'-deoxyguanosine in DNA + L-cysteinyl-[protein] = S-methyl-L-cysteinyl-[protein] + a 2'-deoxyguanosine in DNA</text>
        <dbReference type="Rhea" id="RHEA:24000"/>
        <dbReference type="Rhea" id="RHEA-COMP:10131"/>
        <dbReference type="Rhea" id="RHEA-COMP:10132"/>
        <dbReference type="Rhea" id="RHEA-COMP:11367"/>
        <dbReference type="Rhea" id="RHEA-COMP:11368"/>
        <dbReference type="ChEBI" id="CHEBI:29950"/>
        <dbReference type="ChEBI" id="CHEBI:82612"/>
        <dbReference type="ChEBI" id="CHEBI:85445"/>
        <dbReference type="ChEBI" id="CHEBI:85448"/>
        <dbReference type="EC" id="2.1.1.63"/>
    </reaction>
</comment>
<dbReference type="GO" id="GO:0032259">
    <property type="term" value="P:methylation"/>
    <property type="evidence" value="ECO:0007669"/>
    <property type="project" value="UniProtKB-KW"/>
</dbReference>
<dbReference type="AlphaFoldDB" id="A0A015V2W0"/>
<evidence type="ECO:0000256" key="1">
    <source>
        <dbReference type="ARBA" id="ARBA00001286"/>
    </source>
</evidence>
<evidence type="ECO:0000313" key="9">
    <source>
        <dbReference type="Proteomes" id="UP000020773"/>
    </source>
</evidence>
<dbReference type="GO" id="GO:0003908">
    <property type="term" value="F:methylated-DNA-[protein]-cysteine S-methyltransferase activity"/>
    <property type="evidence" value="ECO:0007669"/>
    <property type="project" value="UniProtKB-EC"/>
</dbReference>
<dbReference type="PANTHER" id="PTHR42942">
    <property type="entry name" value="6-O-METHYLGUANINE DNA METHYLTRANSFERASE"/>
    <property type="match status" value="1"/>
</dbReference>
<evidence type="ECO:0000259" key="7">
    <source>
        <dbReference type="Pfam" id="PF01035"/>
    </source>
</evidence>
<dbReference type="Gene3D" id="1.10.10.10">
    <property type="entry name" value="Winged helix-like DNA-binding domain superfamily/Winged helix DNA-binding domain"/>
    <property type="match status" value="1"/>
</dbReference>
<dbReference type="Proteomes" id="UP000020773">
    <property type="component" value="Unassembled WGS sequence"/>
</dbReference>
<dbReference type="NCBIfam" id="TIGR00589">
    <property type="entry name" value="ogt"/>
    <property type="match status" value="1"/>
</dbReference>
<evidence type="ECO:0000256" key="5">
    <source>
        <dbReference type="ARBA" id="ARBA00023204"/>
    </source>
</evidence>
<keyword evidence="5" id="KW-0234">DNA repair</keyword>
<dbReference type="SUPFAM" id="SSF46767">
    <property type="entry name" value="Methylated DNA-protein cysteine methyltransferase, C-terminal domain"/>
    <property type="match status" value="1"/>
</dbReference>
<sequence length="114" mass="12834">MKDYKENKSNLSETFCNEVYSVVREIPAGSVTTYGDIAALLGMPQYSRMVGRALRQVPAGLNLPCHRVVNAIGRLVPGWDEQRRLLDAEGVSFRKNGCVDLRLHRWRDDSVLAD</sequence>
<accession>A0A015V2W0</accession>
<evidence type="ECO:0000256" key="6">
    <source>
        <dbReference type="ARBA" id="ARBA00049348"/>
    </source>
</evidence>
<dbReference type="GO" id="GO:0006281">
    <property type="term" value="P:DNA repair"/>
    <property type="evidence" value="ECO:0007669"/>
    <property type="project" value="UniProtKB-KW"/>
</dbReference>
<dbReference type="RefSeq" id="WP_005802790.1">
    <property type="nucleotide sequence ID" value="NZ_JGDB01000234.1"/>
</dbReference>
<keyword evidence="3 8" id="KW-0808">Transferase</keyword>
<keyword evidence="2 8" id="KW-0489">Methyltransferase</keyword>
<reference evidence="8 9" key="1">
    <citation type="submission" date="2014-02" db="EMBL/GenBank/DDBJ databases">
        <authorList>
            <person name="Sears C."/>
            <person name="Carroll K."/>
            <person name="Sack B.R."/>
            <person name="Qadri F."/>
            <person name="Myers L.L."/>
            <person name="Chung G.-T."/>
            <person name="Escheverria P."/>
            <person name="Fraser C.M."/>
            <person name="Sadzewicz L."/>
            <person name="Shefchek K.A."/>
            <person name="Tallon L."/>
            <person name="Das S.P."/>
            <person name="Daugherty S."/>
            <person name="Mongodin E.F."/>
        </authorList>
    </citation>
    <scope>NUCLEOTIDE SEQUENCE [LARGE SCALE GENOMIC DNA]</scope>
    <source>
        <strain evidence="9">3998T(B)3</strain>
    </source>
</reference>
<comment type="caution">
    <text evidence="8">The sequence shown here is derived from an EMBL/GenBank/DDBJ whole genome shotgun (WGS) entry which is preliminary data.</text>
</comment>
<dbReference type="InterPro" id="IPR036217">
    <property type="entry name" value="MethylDNA_cys_MeTrfase_DNAb"/>
</dbReference>
<dbReference type="PANTHER" id="PTHR42942:SF1">
    <property type="entry name" value="ALKYLTRANSFERASE-LIKE PROTEIN 1"/>
    <property type="match status" value="1"/>
</dbReference>
<proteinExistence type="predicted"/>
<protein>
    <submittedName>
        <fullName evidence="8">Methylated-DNA-[]-cysteine S-methyltransferase family protein</fullName>
        <ecNumber evidence="8">2.1.1.63</ecNumber>
    </submittedName>
</protein>
<dbReference type="InterPro" id="IPR001497">
    <property type="entry name" value="MethylDNA_cys_MeTrfase_AS"/>
</dbReference>
<dbReference type="EC" id="2.1.1.63" evidence="8"/>
<dbReference type="GeneID" id="60367661"/>
<dbReference type="PROSITE" id="PS00374">
    <property type="entry name" value="MGMT"/>
    <property type="match status" value="1"/>
</dbReference>
<name>A0A015V2W0_BACFG</name>
<dbReference type="InterPro" id="IPR052520">
    <property type="entry name" value="ATL_DNA_repair"/>
</dbReference>
<evidence type="ECO:0000256" key="3">
    <source>
        <dbReference type="ARBA" id="ARBA00022679"/>
    </source>
</evidence>
<dbReference type="InterPro" id="IPR036388">
    <property type="entry name" value="WH-like_DNA-bd_sf"/>
</dbReference>
<dbReference type="InterPro" id="IPR014048">
    <property type="entry name" value="MethylDNA_cys_MeTrfase_DNA-bd"/>
</dbReference>
<dbReference type="CDD" id="cd06445">
    <property type="entry name" value="ATase"/>
    <property type="match status" value="1"/>
</dbReference>
<evidence type="ECO:0000256" key="2">
    <source>
        <dbReference type="ARBA" id="ARBA00022603"/>
    </source>
</evidence>